<dbReference type="AlphaFoldDB" id="A0A3P8CD64"/>
<gene>
    <name evidence="1" type="ORF">SBAD_LOCUS367</name>
</gene>
<name>A0A3P8CD64_9BILA</name>
<dbReference type="OrthoDB" id="10009983at2759"/>
<evidence type="ECO:0000313" key="1">
    <source>
        <dbReference type="EMBL" id="VDO82815.1"/>
    </source>
</evidence>
<dbReference type="InterPro" id="IPR039930">
    <property type="entry name" value="RALGAPB"/>
</dbReference>
<protein>
    <submittedName>
        <fullName evidence="1">Uncharacterized protein</fullName>
    </submittedName>
</protein>
<dbReference type="InterPro" id="IPR035974">
    <property type="entry name" value="Rap/Ran-GAP_sf"/>
</dbReference>
<dbReference type="SUPFAM" id="SSF111347">
    <property type="entry name" value="Rap/Ran-GAP"/>
    <property type="match status" value="1"/>
</dbReference>
<sequence>MLDSSDAHFSKELTALDCIPHRYVSTVHLFYVRDGQHETDDILRNSVRWRLTNVASLSCVCFFVNDLFSDNVPHLSWSRSKVVNEEYVFDGQTHLIYWSSPFSEIAFVLPSPRSPCISCTWFNLFFC</sequence>
<evidence type="ECO:0000313" key="2">
    <source>
        <dbReference type="Proteomes" id="UP000270296"/>
    </source>
</evidence>
<dbReference type="PANTHER" id="PTHR21344:SF1">
    <property type="entry name" value="RAL GTPASE-ACTIVATING PROTEIN SUBUNIT BETA"/>
    <property type="match status" value="1"/>
</dbReference>
<dbReference type="PANTHER" id="PTHR21344">
    <property type="entry name" value="RAL GTPASE-ACTIVATING PROTEIN SUBUNIT BETA"/>
    <property type="match status" value="1"/>
</dbReference>
<dbReference type="EMBL" id="UZAM01000838">
    <property type="protein sequence ID" value="VDO82815.1"/>
    <property type="molecule type" value="Genomic_DNA"/>
</dbReference>
<dbReference type="GO" id="GO:0005096">
    <property type="term" value="F:GTPase activator activity"/>
    <property type="evidence" value="ECO:0007669"/>
    <property type="project" value="InterPro"/>
</dbReference>
<dbReference type="GO" id="GO:0051056">
    <property type="term" value="P:regulation of small GTPase mediated signal transduction"/>
    <property type="evidence" value="ECO:0007669"/>
    <property type="project" value="InterPro"/>
</dbReference>
<accession>A0A3P8CD64</accession>
<reference evidence="1 2" key="1">
    <citation type="submission" date="2018-11" db="EMBL/GenBank/DDBJ databases">
        <authorList>
            <consortium name="Pathogen Informatics"/>
        </authorList>
    </citation>
    <scope>NUCLEOTIDE SEQUENCE [LARGE SCALE GENOMIC DNA]</scope>
</reference>
<keyword evidence="2" id="KW-1185">Reference proteome</keyword>
<dbReference type="Proteomes" id="UP000270296">
    <property type="component" value="Unassembled WGS sequence"/>
</dbReference>
<organism evidence="1 2">
    <name type="scientific">Soboliphyme baturini</name>
    <dbReference type="NCBI Taxonomy" id="241478"/>
    <lineage>
        <taxon>Eukaryota</taxon>
        <taxon>Metazoa</taxon>
        <taxon>Ecdysozoa</taxon>
        <taxon>Nematoda</taxon>
        <taxon>Enoplea</taxon>
        <taxon>Dorylaimia</taxon>
        <taxon>Dioctophymatida</taxon>
        <taxon>Dioctophymatoidea</taxon>
        <taxon>Soboliphymatidae</taxon>
        <taxon>Soboliphyme</taxon>
    </lineage>
</organism>
<proteinExistence type="predicted"/>